<reference evidence="1 2" key="1">
    <citation type="submission" date="2020-01" db="EMBL/GenBank/DDBJ databases">
        <title>Leptobacterium flavescens.</title>
        <authorList>
            <person name="Wang G."/>
        </authorList>
    </citation>
    <scope>NUCLEOTIDE SEQUENCE [LARGE SCALE GENOMIC DNA]</scope>
    <source>
        <strain evidence="1 2">KCTC 22160</strain>
    </source>
</reference>
<evidence type="ECO:0000313" key="2">
    <source>
        <dbReference type="Proteomes" id="UP000468581"/>
    </source>
</evidence>
<sequence>MLSKITIGKRLENLLFTSKDFELSNEDLRLDLTELNNFLFENSYGRI</sequence>
<organism evidence="1 2">
    <name type="scientific">Leptobacterium flavescens</name>
    <dbReference type="NCBI Taxonomy" id="472055"/>
    <lineage>
        <taxon>Bacteria</taxon>
        <taxon>Pseudomonadati</taxon>
        <taxon>Bacteroidota</taxon>
        <taxon>Flavobacteriia</taxon>
        <taxon>Flavobacteriales</taxon>
        <taxon>Flavobacteriaceae</taxon>
        <taxon>Leptobacterium</taxon>
    </lineage>
</organism>
<name>A0A6P0UFN5_9FLAO</name>
<dbReference type="AlphaFoldDB" id="A0A6P0UFN5"/>
<dbReference type="RefSeq" id="WP_163605113.1">
    <property type="nucleotide sequence ID" value="NZ_JAABOO010000001.1"/>
</dbReference>
<protein>
    <submittedName>
        <fullName evidence="1">Uncharacterized protein</fullName>
    </submittedName>
</protein>
<gene>
    <name evidence="1" type="ORF">GWK08_01350</name>
</gene>
<evidence type="ECO:0000313" key="1">
    <source>
        <dbReference type="EMBL" id="NER12074.1"/>
    </source>
</evidence>
<accession>A0A6P0UFN5</accession>
<comment type="caution">
    <text evidence="1">The sequence shown here is derived from an EMBL/GenBank/DDBJ whole genome shotgun (WGS) entry which is preliminary data.</text>
</comment>
<keyword evidence="2" id="KW-1185">Reference proteome</keyword>
<proteinExistence type="predicted"/>
<dbReference type="Proteomes" id="UP000468581">
    <property type="component" value="Unassembled WGS sequence"/>
</dbReference>
<dbReference type="EMBL" id="JAABOO010000001">
    <property type="protein sequence ID" value="NER12074.1"/>
    <property type="molecule type" value="Genomic_DNA"/>
</dbReference>